<protein>
    <submittedName>
        <fullName evidence="3">DUF4136 domain-containing protein</fullName>
    </submittedName>
</protein>
<feature type="chain" id="PRO_5043050710" evidence="1">
    <location>
        <begin position="20"/>
        <end position="179"/>
    </location>
</feature>
<organism evidence="3 4">
    <name type="scientific">Dawidia soli</name>
    <dbReference type="NCBI Taxonomy" id="2782352"/>
    <lineage>
        <taxon>Bacteria</taxon>
        <taxon>Pseudomonadati</taxon>
        <taxon>Bacteroidota</taxon>
        <taxon>Cytophagia</taxon>
        <taxon>Cytophagales</taxon>
        <taxon>Chryseotaleaceae</taxon>
        <taxon>Dawidia</taxon>
    </lineage>
</organism>
<dbReference type="RefSeq" id="WP_254092901.1">
    <property type="nucleotide sequence ID" value="NZ_JAHESC010000045.1"/>
</dbReference>
<comment type="caution">
    <text evidence="3">The sequence shown here is derived from an EMBL/GenBank/DDBJ whole genome shotgun (WGS) entry which is preliminary data.</text>
</comment>
<evidence type="ECO:0000313" key="4">
    <source>
        <dbReference type="Proteomes" id="UP001319180"/>
    </source>
</evidence>
<feature type="signal peptide" evidence="1">
    <location>
        <begin position="1"/>
        <end position="19"/>
    </location>
</feature>
<accession>A0AAP2DEI3</accession>
<evidence type="ECO:0000256" key="1">
    <source>
        <dbReference type="SAM" id="SignalP"/>
    </source>
</evidence>
<dbReference type="EMBL" id="JAHESC010000045">
    <property type="protein sequence ID" value="MBT1689681.1"/>
    <property type="molecule type" value="Genomic_DNA"/>
</dbReference>
<sequence>MKKCILPVFLLLTALSAVAQSFKIVTPPNVDFGPYESFVVMKGEIMTPKDERRVSEDTLLAQMKRAIVAELEAKGYKHIDDSVAARFRVDYVAGTFQITQSGNVGPLGETPASTGAEVDQSRSWSRDMKEGILEITMNDSRSGKELWKSSGTVMMQMSDNKTLDAAVYKALKKFPKRKR</sequence>
<gene>
    <name evidence="3" type="ORF">KK078_24170</name>
</gene>
<evidence type="ECO:0000259" key="2">
    <source>
        <dbReference type="Pfam" id="PF13590"/>
    </source>
</evidence>
<dbReference type="Pfam" id="PF13590">
    <property type="entry name" value="DUF4136"/>
    <property type="match status" value="1"/>
</dbReference>
<dbReference type="InterPro" id="IPR025411">
    <property type="entry name" value="DUF4136"/>
</dbReference>
<dbReference type="Gene3D" id="3.30.160.670">
    <property type="match status" value="1"/>
</dbReference>
<dbReference type="AlphaFoldDB" id="A0AAP2DEI3"/>
<name>A0AAP2DEI3_9BACT</name>
<dbReference type="Proteomes" id="UP001319180">
    <property type="component" value="Unassembled WGS sequence"/>
</dbReference>
<evidence type="ECO:0000313" key="3">
    <source>
        <dbReference type="EMBL" id="MBT1689681.1"/>
    </source>
</evidence>
<keyword evidence="1" id="KW-0732">Signal</keyword>
<proteinExistence type="predicted"/>
<keyword evidence="4" id="KW-1185">Reference proteome</keyword>
<reference evidence="3 4" key="1">
    <citation type="submission" date="2021-05" db="EMBL/GenBank/DDBJ databases">
        <title>A Polyphasic approach of four new species of the genus Ohtaekwangia: Ohtaekwangia histidinii sp. nov., Ohtaekwangia cretensis sp. nov., Ohtaekwangia indiensis sp. nov., Ohtaekwangia reichenbachii sp. nov. from diverse environment.</title>
        <authorList>
            <person name="Octaviana S."/>
        </authorList>
    </citation>
    <scope>NUCLEOTIDE SEQUENCE [LARGE SCALE GENOMIC DNA]</scope>
    <source>
        <strain evidence="3 4">PWU37</strain>
    </source>
</reference>
<feature type="domain" description="DUF4136" evidence="2">
    <location>
        <begin position="28"/>
        <end position="175"/>
    </location>
</feature>